<sequence length="60" mass="6815">MTVNQFNRALDQLGFTQVGFARKLEPGERSVRRWGIRPVAGTDAGRDAVEPDDQDRLDRE</sequence>
<dbReference type="AlphaFoldDB" id="A0A8T5VEF0"/>
<feature type="region of interest" description="Disordered" evidence="1">
    <location>
        <begin position="35"/>
        <end position="60"/>
    </location>
</feature>
<reference evidence="2" key="2">
    <citation type="submission" date="2022-04" db="EMBL/GenBank/DDBJ databases">
        <authorList>
            <person name="Bromfield E.S.P."/>
            <person name="Cloutier S."/>
        </authorList>
    </citation>
    <scope>NUCLEOTIDE SEQUENCE</scope>
    <source>
        <strain evidence="2">1S5</strain>
    </source>
</reference>
<proteinExistence type="predicted"/>
<gene>
    <name evidence="2" type="ORF">HAP41_0000022310</name>
</gene>
<feature type="compositionally biased region" description="Basic and acidic residues" evidence="1">
    <location>
        <begin position="44"/>
        <end position="60"/>
    </location>
</feature>
<organism evidence="2 3">
    <name type="scientific">Bradyrhizobium barranii subsp. apii</name>
    <dbReference type="NCBI Taxonomy" id="2819348"/>
    <lineage>
        <taxon>Bacteria</taxon>
        <taxon>Pseudomonadati</taxon>
        <taxon>Pseudomonadota</taxon>
        <taxon>Alphaproteobacteria</taxon>
        <taxon>Hyphomicrobiales</taxon>
        <taxon>Nitrobacteraceae</taxon>
        <taxon>Bradyrhizobium</taxon>
        <taxon>Bradyrhizobium barranii</taxon>
    </lineage>
</organism>
<name>A0A8T5VEF0_9BRAD</name>
<dbReference type="Proteomes" id="UP000551709">
    <property type="component" value="Chromosome"/>
</dbReference>
<accession>A0A8T5VEF0</accession>
<evidence type="ECO:0000256" key="1">
    <source>
        <dbReference type="SAM" id="MobiDB-lite"/>
    </source>
</evidence>
<reference evidence="2" key="1">
    <citation type="journal article" date="2017" name="Syst. Appl. Microbiol.">
        <title>Soybeans inoculated with root zone soils of Canadian native legumes harbour diverse and novel Bradyrhizobium spp. that possess agricultural potential.</title>
        <authorList>
            <person name="Bromfield E.S.P."/>
            <person name="Cloutier S."/>
            <person name="Tambong J.T."/>
            <person name="Tran Thi T.V."/>
        </authorList>
    </citation>
    <scope>NUCLEOTIDE SEQUENCE</scope>
    <source>
        <strain evidence="2">1S5</strain>
    </source>
</reference>
<evidence type="ECO:0000313" key="3">
    <source>
        <dbReference type="Proteomes" id="UP000551709"/>
    </source>
</evidence>
<dbReference type="RefSeq" id="WP_166097050.1">
    <property type="nucleotide sequence ID" value="NZ_CP096255.1"/>
</dbReference>
<protein>
    <submittedName>
        <fullName evidence="2">Uncharacterized protein</fullName>
    </submittedName>
</protein>
<dbReference type="EMBL" id="CP096255">
    <property type="protein sequence ID" value="UPT91415.1"/>
    <property type="molecule type" value="Genomic_DNA"/>
</dbReference>
<evidence type="ECO:0000313" key="2">
    <source>
        <dbReference type="EMBL" id="UPT91415.1"/>
    </source>
</evidence>